<keyword evidence="3" id="KW-1185">Reference proteome</keyword>
<protein>
    <submittedName>
        <fullName evidence="2">Uncharacterized protein</fullName>
    </submittedName>
</protein>
<accession>A0A371CXY8</accession>
<gene>
    <name evidence="2" type="ORF">OH76DRAFT_1486583</name>
</gene>
<evidence type="ECO:0000313" key="2">
    <source>
        <dbReference type="EMBL" id="RDX45131.1"/>
    </source>
</evidence>
<name>A0A371CXY8_9APHY</name>
<dbReference type="AlphaFoldDB" id="A0A371CXY8"/>
<evidence type="ECO:0000256" key="1">
    <source>
        <dbReference type="SAM" id="MobiDB-lite"/>
    </source>
</evidence>
<evidence type="ECO:0000313" key="3">
    <source>
        <dbReference type="Proteomes" id="UP000256964"/>
    </source>
</evidence>
<proteinExistence type="predicted"/>
<reference evidence="2 3" key="1">
    <citation type="journal article" date="2018" name="Biotechnol. Biofuels">
        <title>Integrative visual omics of the white-rot fungus Polyporus brumalis exposes the biotechnological potential of its oxidative enzymes for delignifying raw plant biomass.</title>
        <authorList>
            <person name="Miyauchi S."/>
            <person name="Rancon A."/>
            <person name="Drula E."/>
            <person name="Hage H."/>
            <person name="Chaduli D."/>
            <person name="Favel A."/>
            <person name="Grisel S."/>
            <person name="Henrissat B."/>
            <person name="Herpoel-Gimbert I."/>
            <person name="Ruiz-Duenas F.J."/>
            <person name="Chevret D."/>
            <person name="Hainaut M."/>
            <person name="Lin J."/>
            <person name="Wang M."/>
            <person name="Pangilinan J."/>
            <person name="Lipzen A."/>
            <person name="Lesage-Meessen L."/>
            <person name="Navarro D."/>
            <person name="Riley R."/>
            <person name="Grigoriev I.V."/>
            <person name="Zhou S."/>
            <person name="Raouche S."/>
            <person name="Rosso M.N."/>
        </authorList>
    </citation>
    <scope>NUCLEOTIDE SEQUENCE [LARGE SCALE GENOMIC DNA]</scope>
    <source>
        <strain evidence="2 3">BRFM 1820</strain>
    </source>
</reference>
<sequence>MPKRSAEFHAAVVQTAATGVDNFPSTFRIIEAPAVPIRAGLNLILYIRDNTILTHQGYYTVVRLRVKEENIKEFIIRRMMMTDDDLPGDLHFLIVAEDRSADRWTRKLRSWGTSLAERAKNAARGSKSKSSCPFLPPTPPPTPASLSFSAASTIGYTSGLEEYPRSSSQSLESGGLAVYGSSLEAEASVGHASCMLEV</sequence>
<dbReference type="EMBL" id="KZ857441">
    <property type="protein sequence ID" value="RDX45131.1"/>
    <property type="molecule type" value="Genomic_DNA"/>
</dbReference>
<feature type="region of interest" description="Disordered" evidence="1">
    <location>
        <begin position="119"/>
        <end position="142"/>
    </location>
</feature>
<organism evidence="2 3">
    <name type="scientific">Lentinus brumalis</name>
    <dbReference type="NCBI Taxonomy" id="2498619"/>
    <lineage>
        <taxon>Eukaryota</taxon>
        <taxon>Fungi</taxon>
        <taxon>Dikarya</taxon>
        <taxon>Basidiomycota</taxon>
        <taxon>Agaricomycotina</taxon>
        <taxon>Agaricomycetes</taxon>
        <taxon>Polyporales</taxon>
        <taxon>Polyporaceae</taxon>
        <taxon>Lentinus</taxon>
    </lineage>
</organism>
<dbReference type="Proteomes" id="UP000256964">
    <property type="component" value="Unassembled WGS sequence"/>
</dbReference>